<keyword evidence="3" id="KW-1185">Reference proteome</keyword>
<evidence type="ECO:0008006" key="4">
    <source>
        <dbReference type="Google" id="ProtNLM"/>
    </source>
</evidence>
<dbReference type="OrthoDB" id="68at2"/>
<accession>A0A1T4XA51</accession>
<dbReference type="AlphaFoldDB" id="A0A1T4XA51"/>
<protein>
    <recommendedName>
        <fullName evidence="4">Carboxypeptidase regulatory-like domain-containing protein</fullName>
    </recommendedName>
</protein>
<organism evidence="2 3">
    <name type="scientific">Thiothrix eikelboomii</name>
    <dbReference type="NCBI Taxonomy" id="92487"/>
    <lineage>
        <taxon>Bacteria</taxon>
        <taxon>Pseudomonadati</taxon>
        <taxon>Pseudomonadota</taxon>
        <taxon>Gammaproteobacteria</taxon>
        <taxon>Thiotrichales</taxon>
        <taxon>Thiotrichaceae</taxon>
        <taxon>Thiothrix</taxon>
    </lineage>
</organism>
<dbReference type="STRING" id="92487.SAMN02745130_02633"/>
<proteinExistence type="predicted"/>
<dbReference type="RefSeq" id="WP_078923091.1">
    <property type="nucleotide sequence ID" value="NZ_FUYB01000014.1"/>
</dbReference>
<dbReference type="Proteomes" id="UP000190460">
    <property type="component" value="Unassembled WGS sequence"/>
</dbReference>
<name>A0A1T4XA51_9GAMM</name>
<evidence type="ECO:0000313" key="3">
    <source>
        <dbReference type="Proteomes" id="UP000190460"/>
    </source>
</evidence>
<reference evidence="2 3" key="1">
    <citation type="submission" date="2017-02" db="EMBL/GenBank/DDBJ databases">
        <authorList>
            <person name="Peterson S.W."/>
        </authorList>
    </citation>
    <scope>NUCLEOTIDE SEQUENCE [LARGE SCALE GENOMIC DNA]</scope>
    <source>
        <strain evidence="2 3">ATCC 49788</strain>
    </source>
</reference>
<gene>
    <name evidence="2" type="ORF">SAMN02745130_02633</name>
</gene>
<feature type="chain" id="PRO_5013024367" description="Carboxypeptidase regulatory-like domain-containing protein" evidence="1">
    <location>
        <begin position="24"/>
        <end position="918"/>
    </location>
</feature>
<evidence type="ECO:0000256" key="1">
    <source>
        <dbReference type="SAM" id="SignalP"/>
    </source>
</evidence>
<sequence>MPKQAIPLLLLSMLLAWPASSTADTRLQVLALERQLDADKRGIVTLRMEIENRDTTDRAFQEYLQLPDGWKLLTTPAPFNLAAGQREVRLLHVLVPNHSTAGQFTLTYQLQASDDSSLHSQETVQVAVPALPGIQLSRLSVPANLLAGESYQAQFLLTNTGNLPQAYRIGLHDADGYALGIHPAKLQLAPGASQTLTLTGKVVAQPDTDVHRLTLMIYGAGEPLEEALNIPVIPATPEGVGTHHRLYGELGVGYRVTQQAAETQETTQQAATVDYRLRGALDPLGEHRVDLHLRTGRAFDQPFAADDAQYQLRYENDDWQVKAGDQSFHTHRLTGNSLSGTGIEARYQPQTATGQAASGSVRAFHGQSDQEAEESVRASAIIGHYQLSEDLEVSGALLHHEQDQADTGKQLKNLASLEARWGGEQADLTAALAHDGERQALALDTTARYGKLSSHLNYLRGDTDFEGAYADTEQLNIGGQWQTDDKTRLSAQARRIRNNLSADNSREIRNDYEYRLRAERAVGEKATTQIGLGLRYRDERDQRATPTTDQTLTAASLNYQTRFDTLNLSAQLEVGKRQRHDAATHVGNRQQIALGWKPAERWDMALDYSRDAGLDSSSSRQALGVRTDYRLPNNQELSGYLQIAEAEDTPSTTANLSYRKLLKKQRKLAIGFSHRQTANTGNKPLKDTSIQVDYTLPLDLPLRQRKDIATLCGQLLDAGSRLPLSGIVLNLENHSAVTDAQGKFCYPNVLAKDYRLQLDPSRLQGRSYSFGEESLGKTIRLQAGDQRNLQLLLYPAAGLSGQVLSWSHSALSAHGQAGAAVPHLPLELRPMGTLATTAKPLFRETDAEGRFNLIGLAPGTWQLVINDQQALPKHYRLEQSQWQLELKAGQIHQLNIRAVPKQQDIEKTGPAEGFSVSG</sequence>
<evidence type="ECO:0000313" key="2">
    <source>
        <dbReference type="EMBL" id="SKA85761.1"/>
    </source>
</evidence>
<dbReference type="EMBL" id="FUYB01000014">
    <property type="protein sequence ID" value="SKA85761.1"/>
    <property type="molecule type" value="Genomic_DNA"/>
</dbReference>
<feature type="signal peptide" evidence="1">
    <location>
        <begin position="1"/>
        <end position="23"/>
    </location>
</feature>
<keyword evidence="1" id="KW-0732">Signal</keyword>
<dbReference type="SUPFAM" id="SSF56935">
    <property type="entry name" value="Porins"/>
    <property type="match status" value="1"/>
</dbReference>